<protein>
    <recommendedName>
        <fullName evidence="1">Tc1-like transposase DDE domain-containing protein</fullName>
    </recommendedName>
</protein>
<evidence type="ECO:0000313" key="2">
    <source>
        <dbReference type="EMBL" id="GIX75940.1"/>
    </source>
</evidence>
<evidence type="ECO:0000313" key="3">
    <source>
        <dbReference type="Proteomes" id="UP001054837"/>
    </source>
</evidence>
<dbReference type="Proteomes" id="UP001054837">
    <property type="component" value="Unassembled WGS sequence"/>
</dbReference>
<name>A0AAV4MU11_9ARAC</name>
<keyword evidence="3" id="KW-1185">Reference proteome</keyword>
<dbReference type="InterPro" id="IPR036397">
    <property type="entry name" value="RNaseH_sf"/>
</dbReference>
<dbReference type="GO" id="GO:0003676">
    <property type="term" value="F:nucleic acid binding"/>
    <property type="evidence" value="ECO:0007669"/>
    <property type="project" value="InterPro"/>
</dbReference>
<organism evidence="2 3">
    <name type="scientific">Caerostris darwini</name>
    <dbReference type="NCBI Taxonomy" id="1538125"/>
    <lineage>
        <taxon>Eukaryota</taxon>
        <taxon>Metazoa</taxon>
        <taxon>Ecdysozoa</taxon>
        <taxon>Arthropoda</taxon>
        <taxon>Chelicerata</taxon>
        <taxon>Arachnida</taxon>
        <taxon>Araneae</taxon>
        <taxon>Araneomorphae</taxon>
        <taxon>Entelegynae</taxon>
        <taxon>Araneoidea</taxon>
        <taxon>Araneidae</taxon>
        <taxon>Caerostris</taxon>
    </lineage>
</organism>
<accession>A0AAV4MU11</accession>
<dbReference type="AlphaFoldDB" id="A0AAV4MU11"/>
<comment type="caution">
    <text evidence="2">The sequence shown here is derived from an EMBL/GenBank/DDBJ whole genome shotgun (WGS) entry which is preliminary data.</text>
</comment>
<evidence type="ECO:0000259" key="1">
    <source>
        <dbReference type="Pfam" id="PF13358"/>
    </source>
</evidence>
<proteinExistence type="predicted"/>
<dbReference type="InterPro" id="IPR038717">
    <property type="entry name" value="Tc1-like_DDE_dom"/>
</dbReference>
<dbReference type="Gene3D" id="3.30.420.10">
    <property type="entry name" value="Ribonuclease H-like superfamily/Ribonuclease H"/>
    <property type="match status" value="1"/>
</dbReference>
<dbReference type="Pfam" id="PF13358">
    <property type="entry name" value="DDE_3"/>
    <property type="match status" value="1"/>
</dbReference>
<reference evidence="2 3" key="1">
    <citation type="submission" date="2021-06" db="EMBL/GenBank/DDBJ databases">
        <title>Caerostris darwini draft genome.</title>
        <authorList>
            <person name="Kono N."/>
            <person name="Arakawa K."/>
        </authorList>
    </citation>
    <scope>NUCLEOTIDE SEQUENCE [LARGE SCALE GENOMIC DNA]</scope>
</reference>
<feature type="domain" description="Tc1-like transposase DDE" evidence="1">
    <location>
        <begin position="21"/>
        <end position="51"/>
    </location>
</feature>
<sequence>MVWPGISSGYRTDIDGVRPVIVKEFLESKGIEHMVWPTYSPDLNPNENLWDAHAVLRISCKLLYIRNGD</sequence>
<dbReference type="EMBL" id="BPLQ01000882">
    <property type="protein sequence ID" value="GIX75940.1"/>
    <property type="molecule type" value="Genomic_DNA"/>
</dbReference>
<gene>
    <name evidence="2" type="ORF">CDAR_291661</name>
</gene>